<sequence>MHATTPPPLTLDEIDDLLYFTRVNEGQDLQQSISELSQKYSCQPRNVLEACIDTETGNTVLHYCSANGFDALLQGLLAHLNSGEPNKAADGKTVGSLLFNVQNQQGNTPLHWAAYNGHLAVVKLLLAAGADMWIKNAAGHLAMFEAERADKNEVVQYLLEAGGRKVEQTGTEGQPSAEDEVDVQDGEANESNGFAVAGSSGDVDMGEAEPSG</sequence>
<dbReference type="PRINTS" id="PR01415">
    <property type="entry name" value="ANKYRIN"/>
</dbReference>
<dbReference type="SUPFAM" id="SSF48403">
    <property type="entry name" value="Ankyrin repeat"/>
    <property type="match status" value="1"/>
</dbReference>
<evidence type="ECO:0000256" key="3">
    <source>
        <dbReference type="PROSITE-ProRule" id="PRU00023"/>
    </source>
</evidence>
<dbReference type="InterPro" id="IPR036770">
    <property type="entry name" value="Ankyrin_rpt-contain_sf"/>
</dbReference>
<feature type="repeat" description="ANK" evidence="3">
    <location>
        <begin position="105"/>
        <end position="137"/>
    </location>
</feature>
<evidence type="ECO:0000313" key="5">
    <source>
        <dbReference type="EMBL" id="KAK4542251.1"/>
    </source>
</evidence>
<feature type="compositionally biased region" description="Acidic residues" evidence="4">
    <location>
        <begin position="177"/>
        <end position="188"/>
    </location>
</feature>
<dbReference type="PROSITE" id="PS50088">
    <property type="entry name" value="ANK_REPEAT"/>
    <property type="match status" value="1"/>
</dbReference>
<dbReference type="SMART" id="SM00248">
    <property type="entry name" value="ANK"/>
    <property type="match status" value="3"/>
</dbReference>
<evidence type="ECO:0000256" key="4">
    <source>
        <dbReference type="SAM" id="MobiDB-lite"/>
    </source>
</evidence>
<dbReference type="EMBL" id="JAVFHQ010000043">
    <property type="protein sequence ID" value="KAK4542251.1"/>
    <property type="molecule type" value="Genomic_DNA"/>
</dbReference>
<keyword evidence="6" id="KW-1185">Reference proteome</keyword>
<name>A0AAV9JBF6_9PEZI</name>
<comment type="caution">
    <text evidence="5">The sequence shown here is derived from an EMBL/GenBank/DDBJ whole genome shotgun (WGS) entry which is preliminary data.</text>
</comment>
<reference evidence="5 6" key="1">
    <citation type="submission" date="2021-11" db="EMBL/GenBank/DDBJ databases">
        <title>Black yeast isolated from Biological Soil Crust.</title>
        <authorList>
            <person name="Kurbessoian T."/>
        </authorList>
    </citation>
    <scope>NUCLEOTIDE SEQUENCE [LARGE SCALE GENOMIC DNA]</scope>
    <source>
        <strain evidence="5 6">CCFEE 5522</strain>
    </source>
</reference>
<evidence type="ECO:0000256" key="1">
    <source>
        <dbReference type="ARBA" id="ARBA00022737"/>
    </source>
</evidence>
<keyword evidence="2 3" id="KW-0040">ANK repeat</keyword>
<proteinExistence type="predicted"/>
<organism evidence="5 6">
    <name type="scientific">Oleoguttula mirabilis</name>
    <dbReference type="NCBI Taxonomy" id="1507867"/>
    <lineage>
        <taxon>Eukaryota</taxon>
        <taxon>Fungi</taxon>
        <taxon>Dikarya</taxon>
        <taxon>Ascomycota</taxon>
        <taxon>Pezizomycotina</taxon>
        <taxon>Dothideomycetes</taxon>
        <taxon>Dothideomycetidae</taxon>
        <taxon>Mycosphaerellales</taxon>
        <taxon>Teratosphaeriaceae</taxon>
        <taxon>Oleoguttula</taxon>
    </lineage>
</organism>
<dbReference type="Pfam" id="PF12796">
    <property type="entry name" value="Ank_2"/>
    <property type="match status" value="1"/>
</dbReference>
<accession>A0AAV9JBF6</accession>
<feature type="region of interest" description="Disordered" evidence="4">
    <location>
        <begin position="165"/>
        <end position="212"/>
    </location>
</feature>
<gene>
    <name evidence="5" type="ORF">LTR36_006904</name>
</gene>
<dbReference type="AlphaFoldDB" id="A0AAV9JBF6"/>
<dbReference type="Gene3D" id="1.25.40.20">
    <property type="entry name" value="Ankyrin repeat-containing domain"/>
    <property type="match status" value="1"/>
</dbReference>
<dbReference type="InterPro" id="IPR051637">
    <property type="entry name" value="Ank_repeat_dom-contain_49"/>
</dbReference>
<dbReference type="Proteomes" id="UP001324427">
    <property type="component" value="Unassembled WGS sequence"/>
</dbReference>
<dbReference type="PROSITE" id="PS50297">
    <property type="entry name" value="ANK_REP_REGION"/>
    <property type="match status" value="1"/>
</dbReference>
<protein>
    <recommendedName>
        <fullName evidence="7">Ankyrin</fullName>
    </recommendedName>
</protein>
<dbReference type="PANTHER" id="PTHR24180:SF45">
    <property type="entry name" value="POLY [ADP-RIBOSE] POLYMERASE TANKYRASE"/>
    <property type="match status" value="1"/>
</dbReference>
<keyword evidence="1" id="KW-0677">Repeat</keyword>
<dbReference type="InterPro" id="IPR002110">
    <property type="entry name" value="Ankyrin_rpt"/>
</dbReference>
<dbReference type="PANTHER" id="PTHR24180">
    <property type="entry name" value="CYCLIN-DEPENDENT KINASE INHIBITOR 2C-RELATED"/>
    <property type="match status" value="1"/>
</dbReference>
<evidence type="ECO:0008006" key="7">
    <source>
        <dbReference type="Google" id="ProtNLM"/>
    </source>
</evidence>
<evidence type="ECO:0000256" key="2">
    <source>
        <dbReference type="ARBA" id="ARBA00023043"/>
    </source>
</evidence>
<evidence type="ECO:0000313" key="6">
    <source>
        <dbReference type="Proteomes" id="UP001324427"/>
    </source>
</evidence>